<keyword evidence="3" id="KW-0949">S-adenosyl-L-methionine</keyword>
<keyword evidence="2" id="KW-0808">Transferase</keyword>
<dbReference type="AlphaFoldDB" id="A0A0D2ICM1"/>
<dbReference type="PANTHER" id="PTHR43712">
    <property type="entry name" value="PUTATIVE (AFU_ORTHOLOGUE AFUA_4G14580)-RELATED"/>
    <property type="match status" value="1"/>
</dbReference>
<dbReference type="GO" id="GO:0008171">
    <property type="term" value="F:O-methyltransferase activity"/>
    <property type="evidence" value="ECO:0007669"/>
    <property type="project" value="InterPro"/>
</dbReference>
<dbReference type="SUPFAM" id="SSF53335">
    <property type="entry name" value="S-adenosyl-L-methionine-dependent methyltransferases"/>
    <property type="match status" value="1"/>
</dbReference>
<dbReference type="InterPro" id="IPR036390">
    <property type="entry name" value="WH_DNA-bd_sf"/>
</dbReference>
<dbReference type="EMBL" id="KN847479">
    <property type="protein sequence ID" value="KIX03594.1"/>
    <property type="molecule type" value="Genomic_DNA"/>
</dbReference>
<evidence type="ECO:0000313" key="6">
    <source>
        <dbReference type="EMBL" id="KIX03594.1"/>
    </source>
</evidence>
<dbReference type="OrthoDB" id="1606438at2759"/>
<keyword evidence="7" id="KW-1185">Reference proteome</keyword>
<dbReference type="VEuPathDB" id="FungiDB:Z518_07147"/>
<dbReference type="GeneID" id="25295218"/>
<keyword evidence="1" id="KW-0489">Methyltransferase</keyword>
<dbReference type="HOGENOM" id="CLU_005533_1_4_1"/>
<dbReference type="RefSeq" id="XP_013270730.1">
    <property type="nucleotide sequence ID" value="XM_013415276.1"/>
</dbReference>
<name>A0A0D2ICM1_9EURO</name>
<reference evidence="6 7" key="1">
    <citation type="submission" date="2015-01" db="EMBL/GenBank/DDBJ databases">
        <title>The Genome Sequence of Rhinocladiella mackenzie CBS 650.93.</title>
        <authorList>
            <consortium name="The Broad Institute Genomics Platform"/>
            <person name="Cuomo C."/>
            <person name="de Hoog S."/>
            <person name="Gorbushina A."/>
            <person name="Stielow B."/>
            <person name="Teixiera M."/>
            <person name="Abouelleil A."/>
            <person name="Chapman S.B."/>
            <person name="Priest M."/>
            <person name="Young S.K."/>
            <person name="Wortman J."/>
            <person name="Nusbaum C."/>
            <person name="Birren B."/>
        </authorList>
    </citation>
    <scope>NUCLEOTIDE SEQUENCE [LARGE SCALE GENOMIC DNA]</scope>
    <source>
        <strain evidence="6 7">CBS 650.93</strain>
    </source>
</reference>
<evidence type="ECO:0000256" key="4">
    <source>
        <dbReference type="ARBA" id="ARBA00038277"/>
    </source>
</evidence>
<evidence type="ECO:0000256" key="1">
    <source>
        <dbReference type="ARBA" id="ARBA00022603"/>
    </source>
</evidence>
<dbReference type="SUPFAM" id="SSF46785">
    <property type="entry name" value="Winged helix' DNA-binding domain"/>
    <property type="match status" value="1"/>
</dbReference>
<dbReference type="PANTHER" id="PTHR43712:SF5">
    <property type="entry name" value="O-METHYLTRANSFERASE ASQN-RELATED"/>
    <property type="match status" value="1"/>
</dbReference>
<dbReference type="InterPro" id="IPR036388">
    <property type="entry name" value="WH-like_DNA-bd_sf"/>
</dbReference>
<dbReference type="InterPro" id="IPR029063">
    <property type="entry name" value="SAM-dependent_MTases_sf"/>
</dbReference>
<dbReference type="PROSITE" id="PS51683">
    <property type="entry name" value="SAM_OMT_II"/>
    <property type="match status" value="1"/>
</dbReference>
<dbReference type="InterPro" id="IPR016461">
    <property type="entry name" value="COMT-like"/>
</dbReference>
<evidence type="ECO:0000259" key="5">
    <source>
        <dbReference type="Pfam" id="PF00891"/>
    </source>
</evidence>
<evidence type="ECO:0000313" key="7">
    <source>
        <dbReference type="Proteomes" id="UP000053617"/>
    </source>
</evidence>
<proteinExistence type="inferred from homology"/>
<dbReference type="InterPro" id="IPR001077">
    <property type="entry name" value="COMT_C"/>
</dbReference>
<evidence type="ECO:0000256" key="2">
    <source>
        <dbReference type="ARBA" id="ARBA00022679"/>
    </source>
</evidence>
<sequence length="434" mass="48670">MSDLTPSIIALAETIKANTETVSNYLQKNSISPLSLSPDAYPFFPGTGPPGIEPFPKPPPEILDARKQVREACELLSQLVTGPVDHFFHFMCDHFHSAGLQFIYHFRIAEYVPDEGDISFKDLASKAGVDEGRCTRILRMQMTYNYFREPRKGYVAHTVGSKLFNHPTKRDGLGYIIEEGFPGSSKICEAFEKFPGSQERNETPWNVAHGTSLPIFEFFETQPARMKRFFGSIKAFGEGEGFDLHHMIAGFHWKGIGQGLVVDVGGNHGHCSYAISQVAPDLRFIVQDLEKVIAEAKGRQPEGKETEKIKFEVHDFFTPQPIKSADVYLLRLICHDYSDKYAAKILKNLVSAMGPKSRLVLVDSVMPDPGTLSKIDERRLRILDAEMMLTYNAAERDLEGWKSLFNQADPRLELRSVVTPPGSSLSVLEIGLRE</sequence>
<accession>A0A0D2ICM1</accession>
<dbReference type="Gene3D" id="3.40.50.150">
    <property type="entry name" value="Vaccinia Virus protein VP39"/>
    <property type="match status" value="1"/>
</dbReference>
<evidence type="ECO:0000256" key="3">
    <source>
        <dbReference type="ARBA" id="ARBA00022691"/>
    </source>
</evidence>
<gene>
    <name evidence="6" type="ORF">Z518_07147</name>
</gene>
<feature type="domain" description="O-methyltransferase C-terminal" evidence="5">
    <location>
        <begin position="198"/>
        <end position="408"/>
    </location>
</feature>
<dbReference type="STRING" id="1442369.A0A0D2ICM1"/>
<dbReference type="Gene3D" id="1.10.10.10">
    <property type="entry name" value="Winged helix-like DNA-binding domain superfamily/Winged helix DNA-binding domain"/>
    <property type="match status" value="1"/>
</dbReference>
<organism evidence="6 7">
    <name type="scientific">Rhinocladiella mackenziei CBS 650.93</name>
    <dbReference type="NCBI Taxonomy" id="1442369"/>
    <lineage>
        <taxon>Eukaryota</taxon>
        <taxon>Fungi</taxon>
        <taxon>Dikarya</taxon>
        <taxon>Ascomycota</taxon>
        <taxon>Pezizomycotina</taxon>
        <taxon>Eurotiomycetes</taxon>
        <taxon>Chaetothyriomycetidae</taxon>
        <taxon>Chaetothyriales</taxon>
        <taxon>Herpotrichiellaceae</taxon>
        <taxon>Rhinocladiella</taxon>
    </lineage>
</organism>
<dbReference type="GO" id="GO:0032259">
    <property type="term" value="P:methylation"/>
    <property type="evidence" value="ECO:0007669"/>
    <property type="project" value="UniProtKB-KW"/>
</dbReference>
<protein>
    <recommendedName>
        <fullName evidence="5">O-methyltransferase C-terminal domain-containing protein</fullName>
    </recommendedName>
</protein>
<comment type="similarity">
    <text evidence="4">Belongs to the class I-like SAM-binding methyltransferase superfamily. Cation-independent O-methyltransferase family.</text>
</comment>
<dbReference type="Pfam" id="PF00891">
    <property type="entry name" value="Methyltransf_2"/>
    <property type="match status" value="1"/>
</dbReference>
<dbReference type="Proteomes" id="UP000053617">
    <property type="component" value="Unassembled WGS sequence"/>
</dbReference>